<dbReference type="RefSeq" id="WP_006789106.1">
    <property type="nucleotide sequence ID" value="NZ_JH417563.1"/>
</dbReference>
<keyword evidence="2" id="KW-1185">Reference proteome</keyword>
<reference evidence="1 2" key="1">
    <citation type="submission" date="2011-08" db="EMBL/GenBank/DDBJ databases">
        <authorList>
            <person name="Weinstock G."/>
            <person name="Sodergren E."/>
            <person name="Clifton S."/>
            <person name="Fulton L."/>
            <person name="Fulton B."/>
            <person name="Courtney L."/>
            <person name="Fronick C."/>
            <person name="Harrison M."/>
            <person name="Strong C."/>
            <person name="Farmer C."/>
            <person name="Delahaunty K."/>
            <person name="Markovic C."/>
            <person name="Hall O."/>
            <person name="Minx P."/>
            <person name="Tomlinson C."/>
            <person name="Mitreva M."/>
            <person name="Hou S."/>
            <person name="Chen J."/>
            <person name="Wollam A."/>
            <person name="Pepin K.H."/>
            <person name="Johnson M."/>
            <person name="Bhonagiri V."/>
            <person name="Zhang X."/>
            <person name="Suruliraj S."/>
            <person name="Warren W."/>
            <person name="Chinwalla A."/>
            <person name="Mardis E.R."/>
            <person name="Wilson R.K."/>
        </authorList>
    </citation>
    <scope>NUCLEOTIDE SEQUENCE [LARGE SCALE GENOMIC DNA]</scope>
    <source>
        <strain evidence="1 2">F0357</strain>
    </source>
</reference>
<proteinExistence type="predicted"/>
<evidence type="ECO:0000313" key="2">
    <source>
        <dbReference type="Proteomes" id="UP000005481"/>
    </source>
</evidence>
<dbReference type="AlphaFoldDB" id="G9YER4"/>
<dbReference type="HOGENOM" id="CLU_2646572_0_0_9"/>
<evidence type="ECO:0000313" key="1">
    <source>
        <dbReference type="EMBL" id="EHM43810.1"/>
    </source>
</evidence>
<protein>
    <submittedName>
        <fullName evidence="1">Uncharacterized protein</fullName>
    </submittedName>
</protein>
<organism evidence="1 2">
    <name type="scientific">Anaeroglobus geminatus F0357</name>
    <dbReference type="NCBI Taxonomy" id="861450"/>
    <lineage>
        <taxon>Bacteria</taxon>
        <taxon>Bacillati</taxon>
        <taxon>Bacillota</taxon>
        <taxon>Negativicutes</taxon>
        <taxon>Veillonellales</taxon>
        <taxon>Veillonellaceae</taxon>
        <taxon>Anaeroglobus</taxon>
    </lineage>
</organism>
<name>G9YER4_9FIRM</name>
<accession>G9YER4</accession>
<dbReference type="EMBL" id="AGCJ01000004">
    <property type="protein sequence ID" value="EHM43810.1"/>
    <property type="molecule type" value="Genomic_DNA"/>
</dbReference>
<dbReference type="Proteomes" id="UP000005481">
    <property type="component" value="Unassembled WGS sequence"/>
</dbReference>
<gene>
    <name evidence="1" type="ORF">HMPREF0080_00124</name>
</gene>
<sequence>MKEIRMAGKLECHFNNKLKRYLDNVGDKLNDLVDAIKLVPKDGYNLSVDISKLEKEEGMQVKGKKRKSPRITIKTW</sequence>
<comment type="caution">
    <text evidence="1">The sequence shown here is derived from an EMBL/GenBank/DDBJ whole genome shotgun (WGS) entry which is preliminary data.</text>
</comment>